<dbReference type="EMBL" id="DRMS01000152">
    <property type="protein sequence ID" value="HFC91908.1"/>
    <property type="molecule type" value="Genomic_DNA"/>
</dbReference>
<comment type="subcellular location">
    <subcellularLocation>
        <location evidence="1">Membrane</location>
        <topology evidence="1">Single-pass membrane protein</topology>
    </subcellularLocation>
</comment>
<reference evidence="6" key="1">
    <citation type="journal article" date="2020" name="mSystems">
        <title>Genome- and Community-Level Interaction Insights into Carbon Utilization and Element Cycling Functions of Hydrothermarchaeota in Hydrothermal Sediment.</title>
        <authorList>
            <person name="Zhou Z."/>
            <person name="Liu Y."/>
            <person name="Xu W."/>
            <person name="Pan J."/>
            <person name="Luo Z.H."/>
            <person name="Li M."/>
        </authorList>
    </citation>
    <scope>NUCLEOTIDE SEQUENCE [LARGE SCALE GENOMIC DNA]</scope>
    <source>
        <strain evidence="6">HyVt-493</strain>
    </source>
</reference>
<keyword evidence="4 5" id="KW-0472">Membrane</keyword>
<evidence type="ECO:0000313" key="6">
    <source>
        <dbReference type="EMBL" id="HFC91908.1"/>
    </source>
</evidence>
<accession>A0A7V2T1L5</accession>
<organism evidence="6">
    <name type="scientific">Leucothrix mucor</name>
    <dbReference type="NCBI Taxonomy" id="45248"/>
    <lineage>
        <taxon>Bacteria</taxon>
        <taxon>Pseudomonadati</taxon>
        <taxon>Pseudomonadota</taxon>
        <taxon>Gammaproteobacteria</taxon>
        <taxon>Thiotrichales</taxon>
        <taxon>Thiotrichaceae</taxon>
        <taxon>Leucothrix</taxon>
    </lineage>
</organism>
<evidence type="ECO:0000256" key="3">
    <source>
        <dbReference type="ARBA" id="ARBA00022989"/>
    </source>
</evidence>
<evidence type="ECO:0000256" key="1">
    <source>
        <dbReference type="ARBA" id="ARBA00004167"/>
    </source>
</evidence>
<dbReference type="Proteomes" id="UP000885750">
    <property type="component" value="Unassembled WGS sequence"/>
</dbReference>
<keyword evidence="2 5" id="KW-0812">Transmembrane</keyword>
<sequence>MATNKLSSEVFYWDAPRRRLHKRDLFPLQMEINESTYFVSQWTLKHFKIEDYSGEVKLGQTFAIKPIIKFRDFNIQFDASATALHYNLKNQELIATFKDIPEEHQELLKYFSEALSSGDMVNIDNILRRVDMPVTPASTKLAEIPEKKNKSQKIKRGVFTGLYLLVGAGLLLFTIATLYNSFFRLEVETAFVNSSIIPVQTHNQGSVKEILVHKNDIVSMGQPLLTLDVSNNDRLPKHYRVDAAKQQVALYQALLDDSKNKTKHQTKLSQTRVNAARASLQASTISRNIKCNRRYATVIDRRNPKKRNAECQIARKKVTAARAKVKSAIAYLASAKESYKNNAQMGDRNNKSTNVLNAKLEQAHSRLKAIESTPESLAGTETIYSPIAGKIIKIVDLKNQYIKKGQLIAVIQQPDSEQFIEAHITPEEATKLTVGSKAIAYSPSLLRDYPMVVQQVDLTDDVISVNNISLFNKHIDANKTAKITLRFIDKQSETLTFALPVKLSIEKQNGFTRKVKQSIASLLSLFMGEAHADSLLPVTQLPYCSIYTPAPDNCKSATHLFPQGFIDSLKQVNSPAKGKKNVKKNF</sequence>
<feature type="transmembrane region" description="Helical" evidence="5">
    <location>
        <begin position="157"/>
        <end position="179"/>
    </location>
</feature>
<proteinExistence type="predicted"/>
<dbReference type="InterPro" id="IPR050739">
    <property type="entry name" value="MFP"/>
</dbReference>
<name>A0A7V2T1L5_LEUMU</name>
<dbReference type="PANTHER" id="PTHR30386">
    <property type="entry name" value="MEMBRANE FUSION SUBUNIT OF EMRAB-TOLC MULTIDRUG EFFLUX PUMP"/>
    <property type="match status" value="1"/>
</dbReference>
<evidence type="ECO:0000256" key="2">
    <source>
        <dbReference type="ARBA" id="ARBA00022692"/>
    </source>
</evidence>
<evidence type="ECO:0000256" key="5">
    <source>
        <dbReference type="SAM" id="Phobius"/>
    </source>
</evidence>
<dbReference type="PANTHER" id="PTHR30386:SF26">
    <property type="entry name" value="TRANSPORT PROTEIN COMB"/>
    <property type="match status" value="1"/>
</dbReference>
<gene>
    <name evidence="6" type="ORF">ENJ51_03765</name>
</gene>
<protein>
    <recommendedName>
        <fullName evidence="7">Membrane fusion protein biotin-lipoyl like domain-containing protein</fullName>
    </recommendedName>
</protein>
<comment type="caution">
    <text evidence="6">The sequence shown here is derived from an EMBL/GenBank/DDBJ whole genome shotgun (WGS) entry which is preliminary data.</text>
</comment>
<evidence type="ECO:0000256" key="4">
    <source>
        <dbReference type="ARBA" id="ARBA00023136"/>
    </source>
</evidence>
<dbReference type="Gene3D" id="2.40.10.220">
    <property type="entry name" value="predicted glycosyltransferase like domains"/>
    <property type="match status" value="1"/>
</dbReference>
<evidence type="ECO:0008006" key="7">
    <source>
        <dbReference type="Google" id="ProtNLM"/>
    </source>
</evidence>
<dbReference type="GO" id="GO:0016020">
    <property type="term" value="C:membrane"/>
    <property type="evidence" value="ECO:0007669"/>
    <property type="project" value="UniProtKB-SubCell"/>
</dbReference>
<dbReference type="AlphaFoldDB" id="A0A7V2T1L5"/>
<keyword evidence="3 5" id="KW-1133">Transmembrane helix</keyword>